<name>A0A371BG33_9SPHN</name>
<evidence type="ECO:0000313" key="4">
    <source>
        <dbReference type="Proteomes" id="UP000263833"/>
    </source>
</evidence>
<evidence type="ECO:0000313" key="3">
    <source>
        <dbReference type="EMBL" id="RDV06363.1"/>
    </source>
</evidence>
<gene>
    <name evidence="3" type="ORF">DXH95_02730</name>
</gene>
<keyword evidence="1 3" id="KW-0378">Hydrolase</keyword>
<dbReference type="PRINTS" id="PR00412">
    <property type="entry name" value="EPOXHYDRLASE"/>
</dbReference>
<comment type="caution">
    <text evidence="3">The sequence shown here is derived from an EMBL/GenBank/DDBJ whole genome shotgun (WGS) entry which is preliminary data.</text>
</comment>
<dbReference type="PANTHER" id="PTHR43329">
    <property type="entry name" value="EPOXIDE HYDROLASE"/>
    <property type="match status" value="1"/>
</dbReference>
<dbReference type="Gene3D" id="3.40.50.1820">
    <property type="entry name" value="alpha/beta hydrolase"/>
    <property type="match status" value="1"/>
</dbReference>
<dbReference type="InterPro" id="IPR029058">
    <property type="entry name" value="AB_hydrolase_fold"/>
</dbReference>
<dbReference type="AlphaFoldDB" id="A0A371BG33"/>
<dbReference type="InterPro" id="IPR000073">
    <property type="entry name" value="AB_hydrolase_1"/>
</dbReference>
<protein>
    <submittedName>
        <fullName evidence="3">Alpha/beta hydrolase</fullName>
    </submittedName>
</protein>
<reference evidence="4" key="1">
    <citation type="submission" date="2018-08" db="EMBL/GenBank/DDBJ databases">
        <authorList>
            <person name="Kim S.-J."/>
            <person name="Jung G.-Y."/>
        </authorList>
    </citation>
    <scope>NUCLEOTIDE SEQUENCE [LARGE SCALE GENOMIC DNA]</scope>
    <source>
        <strain evidence="4">GY_G</strain>
    </source>
</reference>
<dbReference type="RefSeq" id="WP_115547917.1">
    <property type="nucleotide sequence ID" value="NZ_QRGP01000001.1"/>
</dbReference>
<accession>A0A371BG33</accession>
<dbReference type="EMBL" id="QRGP01000001">
    <property type="protein sequence ID" value="RDV06363.1"/>
    <property type="molecule type" value="Genomic_DNA"/>
</dbReference>
<organism evidence="3 4">
    <name type="scientific">Sphingorhabdus pulchriflava</name>
    <dbReference type="NCBI Taxonomy" id="2292257"/>
    <lineage>
        <taxon>Bacteria</taxon>
        <taxon>Pseudomonadati</taxon>
        <taxon>Pseudomonadota</taxon>
        <taxon>Alphaproteobacteria</taxon>
        <taxon>Sphingomonadales</taxon>
        <taxon>Sphingomonadaceae</taxon>
        <taxon>Sphingorhabdus</taxon>
    </lineage>
</organism>
<dbReference type="Proteomes" id="UP000263833">
    <property type="component" value="Unassembled WGS sequence"/>
</dbReference>
<sequence>MLKSSLRRVYLSTGVELDCCVIGDPSNPAIIFLHGFPESHRTWRHQLLALSENYYCIAPDQRGYRGSSKPINISAYTADKLTADIFALADALNVEDFTIAGHDWGGAIAWSVALNGQPGGLNVQWAGRVTRAMIANAPHPAVYQRLLVSDPVQRASAQYVRLFRDPASDAVIANGGLLALLEKVWGWQKPEAMDAYEYEELLAGWEDRAAATAMLNWYRASIISVPAIGEVVEVPAWAAVGVPKLMIPTLLVWAMEDKALVPSNIDGIKELVPDIRIERIADCGHFVTWEKPETVIAAMQTFLAQTN</sequence>
<dbReference type="Pfam" id="PF00561">
    <property type="entry name" value="Abhydrolase_1"/>
    <property type="match status" value="1"/>
</dbReference>
<keyword evidence="4" id="KW-1185">Reference proteome</keyword>
<dbReference type="SUPFAM" id="SSF53474">
    <property type="entry name" value="alpha/beta-Hydrolases"/>
    <property type="match status" value="1"/>
</dbReference>
<evidence type="ECO:0000256" key="1">
    <source>
        <dbReference type="ARBA" id="ARBA00022801"/>
    </source>
</evidence>
<dbReference type="OrthoDB" id="9804723at2"/>
<feature type="domain" description="AB hydrolase-1" evidence="2">
    <location>
        <begin position="28"/>
        <end position="292"/>
    </location>
</feature>
<proteinExistence type="predicted"/>
<dbReference type="GO" id="GO:0016787">
    <property type="term" value="F:hydrolase activity"/>
    <property type="evidence" value="ECO:0007669"/>
    <property type="project" value="UniProtKB-KW"/>
</dbReference>
<dbReference type="InterPro" id="IPR000639">
    <property type="entry name" value="Epox_hydrolase-like"/>
</dbReference>
<evidence type="ECO:0000259" key="2">
    <source>
        <dbReference type="Pfam" id="PF00561"/>
    </source>
</evidence>